<protein>
    <submittedName>
        <fullName evidence="1">Ornithine cyclodeaminase</fullName>
    </submittedName>
</protein>
<gene>
    <name evidence="1" type="ORF">CHR53_17255</name>
</gene>
<dbReference type="PIRSF" id="PIRSF001439">
    <property type="entry name" value="CryM"/>
    <property type="match status" value="1"/>
</dbReference>
<dbReference type="STRING" id="1193713.GCA_001636315_00282"/>
<dbReference type="InterPro" id="IPR023401">
    <property type="entry name" value="ODC_N"/>
</dbReference>
<dbReference type="GO" id="GO:0005737">
    <property type="term" value="C:cytoplasm"/>
    <property type="evidence" value="ECO:0007669"/>
    <property type="project" value="TreeGrafter"/>
</dbReference>
<dbReference type="InterPro" id="IPR003462">
    <property type="entry name" value="ODC_Mu_crystall"/>
</dbReference>
<dbReference type="InterPro" id="IPR036291">
    <property type="entry name" value="NAD(P)-bd_dom_sf"/>
</dbReference>
<organism evidence="1 2">
    <name type="scientific">Neobacillus mesonae</name>
    <dbReference type="NCBI Taxonomy" id="1193713"/>
    <lineage>
        <taxon>Bacteria</taxon>
        <taxon>Bacillati</taxon>
        <taxon>Bacillota</taxon>
        <taxon>Bacilli</taxon>
        <taxon>Bacillales</taxon>
        <taxon>Bacillaceae</taxon>
        <taxon>Neobacillus</taxon>
    </lineage>
</organism>
<reference evidence="1 2" key="1">
    <citation type="submission" date="2017-07" db="EMBL/GenBank/DDBJ databases">
        <title>The complete genome sequence of Bacillus mesonae strain H20-5, an efficient strain improving plant abiotic stress resistance.</title>
        <authorList>
            <person name="Kim S.Y."/>
            <person name="Song H."/>
            <person name="Sang M.K."/>
            <person name="Weon H.-Y."/>
            <person name="Song J."/>
        </authorList>
    </citation>
    <scope>NUCLEOTIDE SEQUENCE [LARGE SCALE GENOMIC DNA]</scope>
    <source>
        <strain evidence="1 2">H20-5</strain>
    </source>
</reference>
<evidence type="ECO:0000313" key="1">
    <source>
        <dbReference type="EMBL" id="AZU62867.1"/>
    </source>
</evidence>
<keyword evidence="2" id="KW-1185">Reference proteome</keyword>
<evidence type="ECO:0000313" key="2">
    <source>
        <dbReference type="Proteomes" id="UP000282892"/>
    </source>
</evidence>
<dbReference type="OrthoDB" id="9792005at2"/>
<dbReference type="Gene3D" id="3.30.1780.10">
    <property type="entry name" value="ornithine cyclodeaminase, domain 1"/>
    <property type="match status" value="1"/>
</dbReference>
<dbReference type="EMBL" id="CP022572">
    <property type="protein sequence ID" value="AZU62867.1"/>
    <property type="molecule type" value="Genomic_DNA"/>
</dbReference>
<accession>A0A3Q9R057</accession>
<sequence length="321" mass="35682">MLVLNEKDIKSAVSMRDLIDAIEEAYVLYEDNEFQMPLRSHVQDNDNILLLMPCVVKNSVGTKLVTVAPNNREQPVTQAIVVLNERDTGTPKAILNGTLLTGLKTGAVGGAAMKHLARENAHSVGLIGTGYQGLYQLAAACSVRDIKDIYLFNRTASKLPSFIDSLKQVIPVEVEIHITKNPLELVEKSEIIITSTTSNRPVLPDDEIAYNGKLIIGIGSYQPHMREFSHAIYRNLEILYVDTQDAIQESGDIIDPLQNKWMDESQIIPFSKVITKKITPIFSNDRPAVFKSTGMALFDLIVAHTIFERASEKRIGQIIQL</sequence>
<proteinExistence type="predicted"/>
<dbReference type="PANTHER" id="PTHR13812:SF19">
    <property type="entry name" value="KETIMINE REDUCTASE MU-CRYSTALLIN"/>
    <property type="match status" value="1"/>
</dbReference>
<dbReference type="Proteomes" id="UP000282892">
    <property type="component" value="Chromosome"/>
</dbReference>
<dbReference type="RefSeq" id="WP_066384008.1">
    <property type="nucleotide sequence ID" value="NZ_CP022572.1"/>
</dbReference>
<dbReference type="Gene3D" id="3.40.50.720">
    <property type="entry name" value="NAD(P)-binding Rossmann-like Domain"/>
    <property type="match status" value="1"/>
</dbReference>
<dbReference type="Pfam" id="PF02423">
    <property type="entry name" value="OCD_Mu_crystall"/>
    <property type="match status" value="1"/>
</dbReference>
<dbReference type="KEGG" id="nmk:CHR53_17255"/>
<dbReference type="AlphaFoldDB" id="A0A3Q9R057"/>
<dbReference type="SUPFAM" id="SSF51735">
    <property type="entry name" value="NAD(P)-binding Rossmann-fold domains"/>
    <property type="match status" value="1"/>
</dbReference>
<dbReference type="PANTHER" id="PTHR13812">
    <property type="entry name" value="KETIMINE REDUCTASE MU-CRYSTALLIN"/>
    <property type="match status" value="1"/>
</dbReference>
<name>A0A3Q9R057_9BACI</name>